<reference evidence="2" key="1">
    <citation type="journal article" date="2021" name="Mol. Plant Pathol.">
        <title>A 20-kb lineage-specific genomic region tames virulence in pathogenic amphidiploid Verticillium longisporum.</title>
        <authorList>
            <person name="Harting R."/>
            <person name="Starke J."/>
            <person name="Kusch H."/>
            <person name="Poggeler S."/>
            <person name="Maurus I."/>
            <person name="Schluter R."/>
            <person name="Landesfeind M."/>
            <person name="Bulla I."/>
            <person name="Nowrousian M."/>
            <person name="de Jonge R."/>
            <person name="Stahlhut G."/>
            <person name="Hoff K.J."/>
            <person name="Asshauer K.P."/>
            <person name="Thurmer A."/>
            <person name="Stanke M."/>
            <person name="Daniel R."/>
            <person name="Morgenstern B."/>
            <person name="Thomma B.P.H.J."/>
            <person name="Kronstad J.W."/>
            <person name="Braus-Stromeyer S.A."/>
            <person name="Braus G.H."/>
        </authorList>
    </citation>
    <scope>NUCLEOTIDE SEQUENCE</scope>
    <source>
        <strain evidence="2">Vl32</strain>
    </source>
</reference>
<feature type="chain" id="PRO_5034915570" evidence="1">
    <location>
        <begin position="19"/>
        <end position="155"/>
    </location>
</feature>
<dbReference type="Proteomes" id="UP000689129">
    <property type="component" value="Unassembled WGS sequence"/>
</dbReference>
<comment type="caution">
    <text evidence="2">The sequence shown here is derived from an EMBL/GenBank/DDBJ whole genome shotgun (WGS) entry which is preliminary data.</text>
</comment>
<sequence length="155" mass="16995">MLQLLLLLSAVLWALCISAQTQLTQFQAGQRFEAAGILSRFTGACTTKSNPSFSGIWATTVAGAITLKKACKCSLIITSGTEVGHPTGKYSHSTGHKLDFAKNAALNRYVKGTFTRISNRADGARRYKARSGNIYVDEGNHWDVTFWLCKQQTFL</sequence>
<gene>
    <name evidence="2" type="ORF">HYQ45_018961</name>
</gene>
<protein>
    <submittedName>
        <fullName evidence="2">Uncharacterized protein</fullName>
    </submittedName>
</protein>
<proteinExistence type="predicted"/>
<dbReference type="OrthoDB" id="3219649at2759"/>
<keyword evidence="1" id="KW-0732">Signal</keyword>
<dbReference type="EMBL" id="JAEMWZ010000261">
    <property type="protein sequence ID" value="KAG7128929.1"/>
    <property type="molecule type" value="Genomic_DNA"/>
</dbReference>
<evidence type="ECO:0000313" key="2">
    <source>
        <dbReference type="EMBL" id="KAG7128929.1"/>
    </source>
</evidence>
<dbReference type="AlphaFoldDB" id="A0A8I2ZDL5"/>
<organism evidence="2 3">
    <name type="scientific">Verticillium longisporum</name>
    <name type="common">Verticillium dahliae var. longisporum</name>
    <dbReference type="NCBI Taxonomy" id="100787"/>
    <lineage>
        <taxon>Eukaryota</taxon>
        <taxon>Fungi</taxon>
        <taxon>Dikarya</taxon>
        <taxon>Ascomycota</taxon>
        <taxon>Pezizomycotina</taxon>
        <taxon>Sordariomycetes</taxon>
        <taxon>Hypocreomycetidae</taxon>
        <taxon>Glomerellales</taxon>
        <taxon>Plectosphaerellaceae</taxon>
        <taxon>Verticillium</taxon>
    </lineage>
</organism>
<evidence type="ECO:0000313" key="3">
    <source>
        <dbReference type="Proteomes" id="UP000689129"/>
    </source>
</evidence>
<accession>A0A8I2ZDL5</accession>
<feature type="signal peptide" evidence="1">
    <location>
        <begin position="1"/>
        <end position="18"/>
    </location>
</feature>
<name>A0A8I2ZDL5_VERLO</name>
<evidence type="ECO:0000256" key="1">
    <source>
        <dbReference type="SAM" id="SignalP"/>
    </source>
</evidence>